<dbReference type="SUPFAM" id="SSF48452">
    <property type="entry name" value="TPR-like"/>
    <property type="match status" value="1"/>
</dbReference>
<protein>
    <submittedName>
        <fullName evidence="1">Putative Zn-dependent protease</fullName>
    </submittedName>
</protein>
<gene>
    <name evidence="1" type="ORF">GGQ54_003228</name>
</gene>
<keyword evidence="1" id="KW-0378">Hydrolase</keyword>
<evidence type="ECO:0000313" key="2">
    <source>
        <dbReference type="Proteomes" id="UP000527616"/>
    </source>
</evidence>
<keyword evidence="2" id="KW-1185">Reference proteome</keyword>
<reference evidence="1 2" key="1">
    <citation type="submission" date="2020-07" db="EMBL/GenBank/DDBJ databases">
        <title>Sequencing the genomes of 1000 actinobacteria strains.</title>
        <authorList>
            <person name="Klenk H.-P."/>
        </authorList>
    </citation>
    <scope>NUCLEOTIDE SEQUENCE [LARGE SCALE GENOMIC DNA]</scope>
    <source>
        <strain evidence="1 2">DSM 103164</strain>
    </source>
</reference>
<dbReference type="AlphaFoldDB" id="A0A7Z0DBZ6"/>
<dbReference type="GO" id="GO:0008233">
    <property type="term" value="F:peptidase activity"/>
    <property type="evidence" value="ECO:0007669"/>
    <property type="project" value="UniProtKB-KW"/>
</dbReference>
<accession>A0A7Z0DBZ6</accession>
<dbReference type="InterPro" id="IPR011990">
    <property type="entry name" value="TPR-like_helical_dom_sf"/>
</dbReference>
<dbReference type="GO" id="GO:0006508">
    <property type="term" value="P:proteolysis"/>
    <property type="evidence" value="ECO:0007669"/>
    <property type="project" value="UniProtKB-KW"/>
</dbReference>
<dbReference type="Gene3D" id="1.25.40.10">
    <property type="entry name" value="Tetratricopeptide repeat domain"/>
    <property type="match status" value="1"/>
</dbReference>
<name>A0A7Z0DBZ6_9ACTN</name>
<sequence length="115" mass="13053">MDTRWINYRRAVEAFEAKDYRSAIPVLQGLLADRPEAVEVRMLLARSYYHSASLEPAAEQLRVVLDQQPTEAYAHLLLARTLERQSRAEEARPHRKLAAVLTGDDTLAATHEVGR</sequence>
<organism evidence="1 2">
    <name type="scientific">Naumannella cuiyingiana</name>
    <dbReference type="NCBI Taxonomy" id="1347891"/>
    <lineage>
        <taxon>Bacteria</taxon>
        <taxon>Bacillati</taxon>
        <taxon>Actinomycetota</taxon>
        <taxon>Actinomycetes</taxon>
        <taxon>Propionibacteriales</taxon>
        <taxon>Propionibacteriaceae</taxon>
        <taxon>Naumannella</taxon>
    </lineage>
</organism>
<evidence type="ECO:0000313" key="1">
    <source>
        <dbReference type="EMBL" id="NYI72668.1"/>
    </source>
</evidence>
<comment type="caution">
    <text evidence="1">The sequence shown here is derived from an EMBL/GenBank/DDBJ whole genome shotgun (WGS) entry which is preliminary data.</text>
</comment>
<proteinExistence type="predicted"/>
<dbReference type="Pfam" id="PF14559">
    <property type="entry name" value="TPR_19"/>
    <property type="match status" value="1"/>
</dbReference>
<keyword evidence="1" id="KW-0645">Protease</keyword>
<dbReference type="Proteomes" id="UP000527616">
    <property type="component" value="Unassembled WGS sequence"/>
</dbReference>
<dbReference type="RefSeq" id="WP_218843908.1">
    <property type="nucleotide sequence ID" value="NZ_JACBZS010000001.1"/>
</dbReference>
<dbReference type="EMBL" id="JACBZS010000001">
    <property type="protein sequence ID" value="NYI72668.1"/>
    <property type="molecule type" value="Genomic_DNA"/>
</dbReference>